<evidence type="ECO:0000256" key="4">
    <source>
        <dbReference type="ARBA" id="ARBA00022679"/>
    </source>
</evidence>
<keyword evidence="4 11" id="KW-0808">Transferase</keyword>
<dbReference type="InterPro" id="IPR017907">
    <property type="entry name" value="Znf_RING_CS"/>
</dbReference>
<dbReference type="EMBL" id="JACTNZ010000006">
    <property type="protein sequence ID" value="KAG5546255.1"/>
    <property type="molecule type" value="Genomic_DNA"/>
</dbReference>
<evidence type="ECO:0000313" key="14">
    <source>
        <dbReference type="EMBL" id="KAG5546255.1"/>
    </source>
</evidence>
<evidence type="ECO:0000256" key="12">
    <source>
        <dbReference type="SAM" id="MobiDB-lite"/>
    </source>
</evidence>
<comment type="catalytic activity">
    <reaction evidence="1 11">
        <text>S-ubiquitinyl-[E2 ubiquitin-conjugating enzyme]-L-cysteine + [acceptor protein]-L-lysine = [E2 ubiquitin-conjugating enzyme]-L-cysteine + N(6)-ubiquitinyl-[acceptor protein]-L-lysine.</text>
        <dbReference type="EC" id="2.3.2.27"/>
    </reaction>
</comment>
<dbReference type="PROSITE" id="PS00518">
    <property type="entry name" value="ZF_RING_1"/>
    <property type="match status" value="1"/>
</dbReference>
<keyword evidence="11" id="KW-0812">Transmembrane</keyword>
<evidence type="ECO:0000313" key="15">
    <source>
        <dbReference type="Proteomes" id="UP000823749"/>
    </source>
</evidence>
<evidence type="ECO:0000256" key="2">
    <source>
        <dbReference type="ARBA" id="ARBA00004308"/>
    </source>
</evidence>
<dbReference type="GO" id="GO:0061630">
    <property type="term" value="F:ubiquitin protein ligase activity"/>
    <property type="evidence" value="ECO:0007669"/>
    <property type="project" value="UniProtKB-UniRule"/>
</dbReference>
<proteinExistence type="predicted"/>
<reference evidence="14 15" key="1">
    <citation type="submission" date="2020-08" db="EMBL/GenBank/DDBJ databases">
        <title>Plant Genome Project.</title>
        <authorList>
            <person name="Zhang R.-G."/>
        </authorList>
    </citation>
    <scope>NUCLEOTIDE SEQUENCE [LARGE SCALE GENOMIC DNA]</scope>
    <source>
        <strain evidence="14">WSP0</strain>
        <tissue evidence="14">Leaf</tissue>
    </source>
</reference>
<comment type="pathway">
    <text evidence="3 11">Protein modification; protein ubiquitination.</text>
</comment>
<evidence type="ECO:0000256" key="10">
    <source>
        <dbReference type="PROSITE-ProRule" id="PRU00175"/>
    </source>
</evidence>
<keyword evidence="11" id="KW-0256">Endoplasmic reticulum</keyword>
<dbReference type="InterPro" id="IPR045103">
    <property type="entry name" value="RNF5/RNF185-like"/>
</dbReference>
<dbReference type="SMART" id="SM00184">
    <property type="entry name" value="RING"/>
    <property type="match status" value="1"/>
</dbReference>
<protein>
    <recommendedName>
        <fullName evidence="11">E3 ubiquitin-protein ligase RMA</fullName>
        <ecNumber evidence="11">2.3.2.27</ecNumber>
    </recommendedName>
    <alternativeName>
        <fullName evidence="11">Protein RING membrane-anchor</fullName>
    </alternativeName>
    <alternativeName>
        <fullName evidence="11">RING-type E3 ubiquitin transferase RMA</fullName>
    </alternativeName>
</protein>
<dbReference type="GO" id="GO:0006511">
    <property type="term" value="P:ubiquitin-dependent protein catabolic process"/>
    <property type="evidence" value="ECO:0007669"/>
    <property type="project" value="UniProtKB-UniRule"/>
</dbReference>
<dbReference type="GO" id="GO:0005789">
    <property type="term" value="C:endoplasmic reticulum membrane"/>
    <property type="evidence" value="ECO:0007669"/>
    <property type="project" value="UniProtKB-SubCell"/>
</dbReference>
<dbReference type="Gene3D" id="3.30.40.10">
    <property type="entry name" value="Zinc/RING finger domain, C3HC4 (zinc finger)"/>
    <property type="match status" value="1"/>
</dbReference>
<keyword evidence="8 11" id="KW-0862">Zinc</keyword>
<dbReference type="Proteomes" id="UP000823749">
    <property type="component" value="Chromosome 6"/>
</dbReference>
<keyword evidence="5 11" id="KW-0479">Metal-binding</keyword>
<dbReference type="EC" id="2.3.2.27" evidence="11"/>
<comment type="caution">
    <text evidence="14">The sequence shown here is derived from an EMBL/GenBank/DDBJ whole genome shotgun (WGS) entry which is preliminary data.</text>
</comment>
<keyword evidence="9 11" id="KW-0472">Membrane</keyword>
<accession>A0AAV6K1F0</accession>
<gene>
    <name evidence="14" type="ORF">RHGRI_018434</name>
</gene>
<sequence>MTLDVVNVILMPSNGKELVTLTVYNFSKDTVRDVIALRSIRSKRLPGILMDIQNPRSDSPLKISQRKSFNNSSQASLLIDRLRVGICLTELMAYEQNFQDFQEPMAQFESEGDVSLKQKWELNSAPATAAENGNGCFDCNICLDSAHDPVVTLCGHLYCWPCIYKWLHVQTTASFESNEPPKCPVCKAKISESSLVPLYGRGNSLSESNSKRPHRDVVPPRRPPALAVDTTVASHQNHQLHAHPFHSLPQPLQHQQFFPHPNYGNYASMAASNFGGMAMTGIFPTVGMFGEMVFARMFGSSDPSLFPYPYSSTAYTFMGNGSPRLRRQEMQLDKSLNRVCIFLFCCFMLCLILF</sequence>
<dbReference type="GO" id="GO:0008270">
    <property type="term" value="F:zinc ion binding"/>
    <property type="evidence" value="ECO:0007669"/>
    <property type="project" value="UniProtKB-KW"/>
</dbReference>
<dbReference type="PANTHER" id="PTHR12313">
    <property type="entry name" value="E3 UBIQUITIN-PROTEIN LIGASE RNF5-RELATED"/>
    <property type="match status" value="1"/>
</dbReference>
<comment type="domain">
    <text evidence="11">The RING-type zinc finger domain is responsible for E3 ligase activity.</text>
</comment>
<dbReference type="InterPro" id="IPR001841">
    <property type="entry name" value="Znf_RING"/>
</dbReference>
<dbReference type="Pfam" id="PF00097">
    <property type="entry name" value="zf-C3HC4"/>
    <property type="match status" value="1"/>
</dbReference>
<dbReference type="CDD" id="cd16745">
    <property type="entry name" value="RING-HC_AtRMA-like"/>
    <property type="match status" value="1"/>
</dbReference>
<evidence type="ECO:0000256" key="6">
    <source>
        <dbReference type="ARBA" id="ARBA00022771"/>
    </source>
</evidence>
<keyword evidence="11" id="KW-1133">Transmembrane helix</keyword>
<evidence type="ECO:0000256" key="8">
    <source>
        <dbReference type="ARBA" id="ARBA00022833"/>
    </source>
</evidence>
<keyword evidence="15" id="KW-1185">Reference proteome</keyword>
<evidence type="ECO:0000256" key="1">
    <source>
        <dbReference type="ARBA" id="ARBA00000900"/>
    </source>
</evidence>
<organism evidence="14 15">
    <name type="scientific">Rhododendron griersonianum</name>
    <dbReference type="NCBI Taxonomy" id="479676"/>
    <lineage>
        <taxon>Eukaryota</taxon>
        <taxon>Viridiplantae</taxon>
        <taxon>Streptophyta</taxon>
        <taxon>Embryophyta</taxon>
        <taxon>Tracheophyta</taxon>
        <taxon>Spermatophyta</taxon>
        <taxon>Magnoliopsida</taxon>
        <taxon>eudicotyledons</taxon>
        <taxon>Gunneridae</taxon>
        <taxon>Pentapetalae</taxon>
        <taxon>asterids</taxon>
        <taxon>Ericales</taxon>
        <taxon>Ericaceae</taxon>
        <taxon>Ericoideae</taxon>
        <taxon>Rhodoreae</taxon>
        <taxon>Rhododendron</taxon>
    </lineage>
</organism>
<dbReference type="PROSITE" id="PS50089">
    <property type="entry name" value="ZF_RING_2"/>
    <property type="match status" value="1"/>
</dbReference>
<keyword evidence="7 11" id="KW-0833">Ubl conjugation pathway</keyword>
<keyword evidence="6 10" id="KW-0863">Zinc-finger</keyword>
<feature type="domain" description="RING-type" evidence="13">
    <location>
        <begin position="139"/>
        <end position="187"/>
    </location>
</feature>
<evidence type="ECO:0000256" key="11">
    <source>
        <dbReference type="RuleBase" id="RU369090"/>
    </source>
</evidence>
<comment type="function">
    <text evidence="11">E3 ubiquitin-protein ligase.</text>
</comment>
<dbReference type="AlphaFoldDB" id="A0AAV6K1F0"/>
<evidence type="ECO:0000259" key="13">
    <source>
        <dbReference type="PROSITE" id="PS50089"/>
    </source>
</evidence>
<evidence type="ECO:0000256" key="5">
    <source>
        <dbReference type="ARBA" id="ARBA00022723"/>
    </source>
</evidence>
<evidence type="ECO:0000256" key="3">
    <source>
        <dbReference type="ARBA" id="ARBA00004906"/>
    </source>
</evidence>
<dbReference type="InterPro" id="IPR013083">
    <property type="entry name" value="Znf_RING/FYVE/PHD"/>
</dbReference>
<dbReference type="InterPro" id="IPR018957">
    <property type="entry name" value="Znf_C3HC4_RING-type"/>
</dbReference>
<evidence type="ECO:0000256" key="9">
    <source>
        <dbReference type="ARBA" id="ARBA00023136"/>
    </source>
</evidence>
<feature type="transmembrane region" description="Helical" evidence="11">
    <location>
        <begin position="335"/>
        <end position="353"/>
    </location>
</feature>
<evidence type="ECO:0000256" key="7">
    <source>
        <dbReference type="ARBA" id="ARBA00022786"/>
    </source>
</evidence>
<name>A0AAV6K1F0_9ERIC</name>
<dbReference type="SUPFAM" id="SSF57850">
    <property type="entry name" value="RING/U-box"/>
    <property type="match status" value="1"/>
</dbReference>
<feature type="region of interest" description="Disordered" evidence="12">
    <location>
        <begin position="201"/>
        <end position="222"/>
    </location>
</feature>
<comment type="subcellular location">
    <subcellularLocation>
        <location evidence="2">Endomembrane system</location>
    </subcellularLocation>
    <subcellularLocation>
        <location evidence="11">Endoplasmic reticulum membrane</location>
        <topology evidence="11">Single-pass type IV membrane protein</topology>
    </subcellularLocation>
</comment>